<evidence type="ECO:0000256" key="12">
    <source>
        <dbReference type="SAM" id="Phobius"/>
    </source>
</evidence>
<dbReference type="PANTHER" id="PTHR43298">
    <property type="entry name" value="MULTIDRUG RESISTANCE PROTEIN NORM-RELATED"/>
    <property type="match status" value="1"/>
</dbReference>
<keyword evidence="5" id="KW-1003">Cell membrane</keyword>
<proteinExistence type="predicted"/>
<keyword evidence="3" id="KW-0813">Transport</keyword>
<dbReference type="GO" id="GO:0005886">
    <property type="term" value="C:plasma membrane"/>
    <property type="evidence" value="ECO:0007669"/>
    <property type="project" value="UniProtKB-SubCell"/>
</dbReference>
<dbReference type="AlphaFoldDB" id="A0A1Y6IQ33"/>
<dbReference type="PIRSF" id="PIRSF006603">
    <property type="entry name" value="DinF"/>
    <property type="match status" value="1"/>
</dbReference>
<dbReference type="GO" id="GO:0042910">
    <property type="term" value="F:xenobiotic transmembrane transporter activity"/>
    <property type="evidence" value="ECO:0007669"/>
    <property type="project" value="InterPro"/>
</dbReference>
<keyword evidence="8" id="KW-0406">Ion transport</keyword>
<organism evidence="13 14">
    <name type="scientific">Vibrio mangrovi</name>
    <dbReference type="NCBI Taxonomy" id="474394"/>
    <lineage>
        <taxon>Bacteria</taxon>
        <taxon>Pseudomonadati</taxon>
        <taxon>Pseudomonadota</taxon>
        <taxon>Gammaproteobacteria</taxon>
        <taxon>Vibrionales</taxon>
        <taxon>Vibrionaceae</taxon>
        <taxon>Vibrio</taxon>
    </lineage>
</organism>
<evidence type="ECO:0000256" key="8">
    <source>
        <dbReference type="ARBA" id="ARBA00023065"/>
    </source>
</evidence>
<dbReference type="InterPro" id="IPR050222">
    <property type="entry name" value="MATE_MdtK"/>
</dbReference>
<dbReference type="EMBL" id="FXXI01000001">
    <property type="protein sequence ID" value="SMR99744.1"/>
    <property type="molecule type" value="Genomic_DNA"/>
</dbReference>
<dbReference type="Proteomes" id="UP000196125">
    <property type="component" value="Unassembled WGS sequence"/>
</dbReference>
<feature type="transmembrane region" description="Helical" evidence="12">
    <location>
        <begin position="195"/>
        <end position="214"/>
    </location>
</feature>
<evidence type="ECO:0000256" key="1">
    <source>
        <dbReference type="ARBA" id="ARBA00004429"/>
    </source>
</evidence>
<keyword evidence="6 12" id="KW-0812">Transmembrane</keyword>
<feature type="transmembrane region" description="Helical" evidence="12">
    <location>
        <begin position="352"/>
        <end position="375"/>
    </location>
</feature>
<feature type="transmembrane region" description="Helical" evidence="12">
    <location>
        <begin position="85"/>
        <end position="107"/>
    </location>
</feature>
<reference evidence="13 14" key="1">
    <citation type="submission" date="2017-05" db="EMBL/GenBank/DDBJ databases">
        <authorList>
            <person name="Song R."/>
            <person name="Chenine A.L."/>
            <person name="Ruprecht R.M."/>
        </authorList>
    </citation>
    <scope>NUCLEOTIDE SEQUENCE [LARGE SCALE GENOMIC DNA]</scope>
    <source>
        <strain evidence="13 14">CECT 7927</strain>
    </source>
</reference>
<sequence>MQVKQRFEVFHTVIRFRDAIASKGWCLINSSNPVLENKVTRQINSMAFSTAIGMLSVIGFNLADTLFIAQLGVEELAAISFTPAIIFSLSSLTIGLGIGLSVVISKVTGENMENERKKVCSYSILLSLIFSCLFAFLGAMTIEPVFSLLGASGAVLQHTKSYMLIWYLSMPLLVLPIVGNSAVRGIGNAQFPAMLMLFSSLLNLALDPILIFGLGSVFEGMGIAGAAWASVIARLISTLIAVYYLYYRMNLLTFSIPPLQQIWSVWRRVLKIALPVGTTRVLTPLSMGVVTMIIAQHGNAAVAAFGVGSRIESVSMIFITGLSVIIGPFIGQNLSHRLFVRVQTAINYSIRFSVIWGVLNALFFVLFASLLSALFSDDPQVIAYSAFYLYVVPISLIGLACQIIASSCCNPLGEPYTALKLGVIRMWVFCIPIVLAADYLNGFHGIIIGLLIANILSGVVAVVMLKRAENKVLSREAQDNGKTVSIN</sequence>
<evidence type="ECO:0000256" key="5">
    <source>
        <dbReference type="ARBA" id="ARBA00022475"/>
    </source>
</evidence>
<evidence type="ECO:0000256" key="2">
    <source>
        <dbReference type="ARBA" id="ARBA00013489"/>
    </source>
</evidence>
<dbReference type="GO" id="GO:0006811">
    <property type="term" value="P:monoatomic ion transport"/>
    <property type="evidence" value="ECO:0007669"/>
    <property type="project" value="UniProtKB-KW"/>
</dbReference>
<evidence type="ECO:0000256" key="9">
    <source>
        <dbReference type="ARBA" id="ARBA00023136"/>
    </source>
</evidence>
<gene>
    <name evidence="13" type="primary">mepA_1</name>
    <name evidence="13" type="ORF">VIM7927_00975</name>
</gene>
<evidence type="ECO:0000256" key="6">
    <source>
        <dbReference type="ARBA" id="ARBA00022692"/>
    </source>
</evidence>
<evidence type="ECO:0000256" key="7">
    <source>
        <dbReference type="ARBA" id="ARBA00022989"/>
    </source>
</evidence>
<evidence type="ECO:0000256" key="11">
    <source>
        <dbReference type="ARBA" id="ARBA00031636"/>
    </source>
</evidence>
<evidence type="ECO:0000313" key="13">
    <source>
        <dbReference type="EMBL" id="SMR99744.1"/>
    </source>
</evidence>
<feature type="transmembrane region" description="Helical" evidence="12">
    <location>
        <begin position="443"/>
        <end position="465"/>
    </location>
</feature>
<name>A0A1Y6IQ33_9VIBR</name>
<feature type="transmembrane region" description="Helical" evidence="12">
    <location>
        <begin position="381"/>
        <end position="405"/>
    </location>
</feature>
<dbReference type="InterPro" id="IPR048279">
    <property type="entry name" value="MdtK-like"/>
</dbReference>
<feature type="transmembrane region" description="Helical" evidence="12">
    <location>
        <begin position="51"/>
        <end position="73"/>
    </location>
</feature>
<feature type="transmembrane region" description="Helical" evidence="12">
    <location>
        <begin position="162"/>
        <end position="183"/>
    </location>
</feature>
<feature type="transmembrane region" description="Helical" evidence="12">
    <location>
        <begin position="268"/>
        <end position="294"/>
    </location>
</feature>
<keyword evidence="4" id="KW-0050">Antiport</keyword>
<dbReference type="InterPro" id="IPR002528">
    <property type="entry name" value="MATE_fam"/>
</dbReference>
<feature type="transmembrane region" description="Helical" evidence="12">
    <location>
        <begin position="417"/>
        <end position="437"/>
    </location>
</feature>
<feature type="transmembrane region" description="Helical" evidence="12">
    <location>
        <begin position="314"/>
        <end position="331"/>
    </location>
</feature>
<evidence type="ECO:0000313" key="14">
    <source>
        <dbReference type="Proteomes" id="UP000196125"/>
    </source>
</evidence>
<dbReference type="PANTHER" id="PTHR43298:SF2">
    <property type="entry name" value="FMN_FAD EXPORTER YEEO-RELATED"/>
    <property type="match status" value="1"/>
</dbReference>
<evidence type="ECO:0000256" key="3">
    <source>
        <dbReference type="ARBA" id="ARBA00022448"/>
    </source>
</evidence>
<dbReference type="Pfam" id="PF01554">
    <property type="entry name" value="MatE"/>
    <property type="match status" value="2"/>
</dbReference>
<accession>A0A1Y6IQ33</accession>
<feature type="transmembrane region" description="Helical" evidence="12">
    <location>
        <begin position="119"/>
        <end position="142"/>
    </location>
</feature>
<dbReference type="GO" id="GO:0015297">
    <property type="term" value="F:antiporter activity"/>
    <property type="evidence" value="ECO:0007669"/>
    <property type="project" value="UniProtKB-KW"/>
</dbReference>
<evidence type="ECO:0000256" key="4">
    <source>
        <dbReference type="ARBA" id="ARBA00022449"/>
    </source>
</evidence>
<keyword evidence="9 12" id="KW-0472">Membrane</keyword>
<dbReference type="NCBIfam" id="TIGR00797">
    <property type="entry name" value="matE"/>
    <property type="match status" value="1"/>
</dbReference>
<comment type="subcellular location">
    <subcellularLocation>
        <location evidence="1">Cell inner membrane</location>
        <topology evidence="1">Multi-pass membrane protein</topology>
    </subcellularLocation>
</comment>
<keyword evidence="7 12" id="KW-1133">Transmembrane helix</keyword>
<evidence type="ECO:0000256" key="10">
    <source>
        <dbReference type="ARBA" id="ARBA00030855"/>
    </source>
</evidence>
<protein>
    <recommendedName>
        <fullName evidence="2">Multidrug resistance protein NorM</fullName>
    </recommendedName>
    <alternativeName>
        <fullName evidence="11">Multidrug-efflux transporter</fullName>
    </alternativeName>
    <alternativeName>
        <fullName evidence="10">Na(+)/drug antiporter</fullName>
    </alternativeName>
</protein>
<feature type="transmembrane region" description="Helical" evidence="12">
    <location>
        <begin position="226"/>
        <end position="247"/>
    </location>
</feature>